<reference evidence="1" key="1">
    <citation type="journal article" date="2019" name="Front. Microbiol.">
        <title>Prevalence of Antibiotic and Heavy Metal Resistance Determinants and Virulence-Related Genetic Elements in Plasmids of Staphylococcus aureus.</title>
        <authorList>
            <person name="Bukowski M."/>
            <person name="Piwowarczyk R."/>
            <person name="Madry A."/>
            <person name="Zagorski-Przybylo R."/>
            <person name="Hydzik M."/>
            <person name="Wladyka B."/>
        </authorList>
    </citation>
    <scope>NUCLEOTIDE SEQUENCE</scope>
    <source>
        <strain evidence="1">Ph2</strain>
        <plasmid evidence="1">pAvX</plasmid>
    </source>
</reference>
<name>A0A4P8DKP0_STAAU</name>
<dbReference type="AlphaFoldDB" id="A0A4P8DKP0"/>
<accession>A0A4P8DKP0</accession>
<sequence length="80" mass="9163">MAGFLDNIKVVGQQKRGFLDDIDTSAVKYTENYKPMAKSSTMRVDTLIKRRLSQMALDKDTSIKAISDKVLQEFLEKNNY</sequence>
<geneLocation type="plasmid" evidence="1">
    <name>pAvX</name>
</geneLocation>
<gene>
    <name evidence="1" type="ORF">BJL73_a00045</name>
</gene>
<evidence type="ECO:0000313" key="1">
    <source>
        <dbReference type="EMBL" id="QCL11069.1"/>
    </source>
</evidence>
<dbReference type="EMBL" id="MK388402">
    <property type="protein sequence ID" value="QCL11069.1"/>
    <property type="molecule type" value="Genomic_DNA"/>
</dbReference>
<keyword evidence="1" id="KW-0614">Plasmid</keyword>
<dbReference type="RefSeq" id="WP_044290595.1">
    <property type="nucleotide sequence ID" value="NC_020227.1"/>
</dbReference>
<protein>
    <submittedName>
        <fullName evidence="1">Putative plasmid replication-associated protein</fullName>
    </submittedName>
</protein>
<organism evidence="1">
    <name type="scientific">Staphylococcus aureus</name>
    <dbReference type="NCBI Taxonomy" id="1280"/>
    <lineage>
        <taxon>Bacteria</taxon>
        <taxon>Bacillati</taxon>
        <taxon>Bacillota</taxon>
        <taxon>Bacilli</taxon>
        <taxon>Bacillales</taxon>
        <taxon>Staphylococcaceae</taxon>
        <taxon>Staphylococcus</taxon>
    </lineage>
</organism>
<proteinExistence type="predicted"/>